<proteinExistence type="predicted"/>
<dbReference type="AlphaFoldDB" id="B7J5F0"/>
<gene>
    <name evidence="1" type="ordered locus">AFE_2162</name>
</gene>
<evidence type="ECO:0000313" key="1">
    <source>
        <dbReference type="EMBL" id="ACK78979.1"/>
    </source>
</evidence>
<evidence type="ECO:0000313" key="2">
    <source>
        <dbReference type="Proteomes" id="UP000001362"/>
    </source>
</evidence>
<dbReference type="EMBL" id="CP001219">
    <property type="protein sequence ID" value="ACK78979.1"/>
    <property type="molecule type" value="Genomic_DNA"/>
</dbReference>
<dbReference type="STRING" id="243159.AFE_2162"/>
<keyword evidence="2" id="KW-1185">Reference proteome</keyword>
<dbReference type="Proteomes" id="UP000001362">
    <property type="component" value="Chromosome"/>
</dbReference>
<protein>
    <submittedName>
        <fullName evidence="1">Uncharacterized protein</fullName>
    </submittedName>
</protein>
<dbReference type="KEGG" id="afr:AFE_2162"/>
<name>B7J5F0_ACIF2</name>
<sequence>MKENKHYPLHQQNFNIPIDNIYCVKSNAVRLIKRRVK</sequence>
<reference evidence="1 2" key="1">
    <citation type="journal article" date="2008" name="BMC Genomics">
        <title>Acidithiobacillus ferrooxidans metabolism: from genome sequence to industrial applications.</title>
        <authorList>
            <person name="Valdes J."/>
            <person name="Pedroso I."/>
            <person name="Quatrini R."/>
            <person name="Dodson R.J."/>
            <person name="Tettelin H."/>
            <person name="Blake R.II."/>
            <person name="Eisen J.A."/>
            <person name="Holmes D.S."/>
        </authorList>
    </citation>
    <scope>NUCLEOTIDE SEQUENCE [LARGE SCALE GENOMIC DNA]</scope>
    <source>
        <strain evidence="2">ATCC 23270 / DSM 14882 / CIP 104768 / NCIMB 8455</strain>
    </source>
</reference>
<organism evidence="1 2">
    <name type="scientific">Acidithiobacillus ferrooxidans (strain ATCC 23270 / DSM 14882 / CIP 104768 / NCIMB 8455)</name>
    <name type="common">Ferrobacillus ferrooxidans (strain ATCC 23270)</name>
    <dbReference type="NCBI Taxonomy" id="243159"/>
    <lineage>
        <taxon>Bacteria</taxon>
        <taxon>Pseudomonadati</taxon>
        <taxon>Pseudomonadota</taxon>
        <taxon>Acidithiobacillia</taxon>
        <taxon>Acidithiobacillales</taxon>
        <taxon>Acidithiobacillaceae</taxon>
        <taxon>Acidithiobacillus</taxon>
    </lineage>
</organism>
<accession>B7J5F0</accession>
<dbReference type="HOGENOM" id="CLU_3338948_0_0_6"/>
<dbReference type="PaxDb" id="243159-AFE_2162"/>